<dbReference type="AlphaFoldDB" id="A0A059BVA4"/>
<dbReference type="EMBL" id="KK198758">
    <property type="protein sequence ID" value="KCW70183.1"/>
    <property type="molecule type" value="Genomic_DNA"/>
</dbReference>
<reference evidence="2" key="1">
    <citation type="submission" date="2013-07" db="EMBL/GenBank/DDBJ databases">
        <title>The genome of Eucalyptus grandis.</title>
        <authorList>
            <person name="Schmutz J."/>
            <person name="Hayes R."/>
            <person name="Myburg A."/>
            <person name="Tuskan G."/>
            <person name="Grattapaglia D."/>
            <person name="Rokhsar D.S."/>
        </authorList>
    </citation>
    <scope>NUCLEOTIDE SEQUENCE</scope>
    <source>
        <tissue evidence="2">Leaf extractions</tissue>
    </source>
</reference>
<dbReference type="Gramene" id="KCW70183">
    <property type="protein sequence ID" value="KCW70183"/>
    <property type="gene ID" value="EUGRSUZ_F03468"/>
</dbReference>
<feature type="domain" description="SUI1" evidence="1">
    <location>
        <begin position="31"/>
        <end position="101"/>
    </location>
</feature>
<dbReference type="SUPFAM" id="SSF55159">
    <property type="entry name" value="eIF1-like"/>
    <property type="match status" value="1"/>
</dbReference>
<dbReference type="GO" id="GO:0003723">
    <property type="term" value="F:RNA binding"/>
    <property type="evidence" value="ECO:0000318"/>
    <property type="project" value="GO_Central"/>
</dbReference>
<protein>
    <recommendedName>
        <fullName evidence="1">SUI1 domain-containing protein</fullName>
    </recommendedName>
</protein>
<dbReference type="InterPro" id="IPR001950">
    <property type="entry name" value="SUI1"/>
</dbReference>
<dbReference type="PANTHER" id="PTHR10388">
    <property type="entry name" value="EUKARYOTIC TRANSLATION INITIATION FACTOR SUI1"/>
    <property type="match status" value="1"/>
</dbReference>
<dbReference type="EMBL" id="KK198758">
    <property type="protein sequence ID" value="KCW70184.1"/>
    <property type="molecule type" value="Genomic_DNA"/>
</dbReference>
<dbReference type="PROSITE" id="PS50296">
    <property type="entry name" value="SUI1"/>
    <property type="match status" value="1"/>
</dbReference>
<accession>A0A059BVA4</accession>
<dbReference type="Gene3D" id="3.30.780.10">
    <property type="entry name" value="SUI1-like domain"/>
    <property type="match status" value="1"/>
</dbReference>
<proteinExistence type="predicted"/>
<dbReference type="InterPro" id="IPR036877">
    <property type="entry name" value="SUI1_dom_sf"/>
</dbReference>
<organism evidence="2">
    <name type="scientific">Eucalyptus grandis</name>
    <name type="common">Flooded gum</name>
    <dbReference type="NCBI Taxonomy" id="71139"/>
    <lineage>
        <taxon>Eukaryota</taxon>
        <taxon>Viridiplantae</taxon>
        <taxon>Streptophyta</taxon>
        <taxon>Embryophyta</taxon>
        <taxon>Tracheophyta</taxon>
        <taxon>Spermatophyta</taxon>
        <taxon>Magnoliopsida</taxon>
        <taxon>eudicotyledons</taxon>
        <taxon>Gunneridae</taxon>
        <taxon>Pentapetalae</taxon>
        <taxon>rosids</taxon>
        <taxon>malvids</taxon>
        <taxon>Myrtales</taxon>
        <taxon>Myrtaceae</taxon>
        <taxon>Myrtoideae</taxon>
        <taxon>Eucalypteae</taxon>
        <taxon>Eucalyptus</taxon>
    </lineage>
</organism>
<dbReference type="Pfam" id="PF01253">
    <property type="entry name" value="SUI1"/>
    <property type="match status" value="1"/>
</dbReference>
<sequence length="114" mass="12836">MAPQGRGTVHIRTQESYGNEEVRRMSWGNCFTVQVKGIKANGVVTTVEGLDEKLKHDVILSDLKKKLHCKGDKYRTEQAGDVIRLNTNRTEVVKDFLWKNGLAAKHKINCTPSV</sequence>
<dbReference type="GO" id="GO:0003743">
    <property type="term" value="F:translation initiation factor activity"/>
    <property type="evidence" value="ECO:0007669"/>
    <property type="project" value="InterPro"/>
</dbReference>
<gene>
    <name evidence="2" type="ORF">EUGRSUZ_F03468</name>
</gene>
<evidence type="ECO:0000259" key="1">
    <source>
        <dbReference type="PROSITE" id="PS50296"/>
    </source>
</evidence>
<name>A0A059BVA4_EUCGR</name>
<evidence type="ECO:0000313" key="2">
    <source>
        <dbReference type="EMBL" id="KCW70183.1"/>
    </source>
</evidence>
<dbReference type="Gramene" id="KCW70184">
    <property type="protein sequence ID" value="KCW70184"/>
    <property type="gene ID" value="EUGRSUZ_F03468"/>
</dbReference>